<gene>
    <name evidence="3" type="ORF">KI659_00130</name>
</gene>
<dbReference type="RefSeq" id="WP_213944162.1">
    <property type="nucleotide sequence ID" value="NZ_JAHBGI010000020.1"/>
</dbReference>
<dbReference type="EMBL" id="JAHCMY010000001">
    <property type="protein sequence ID" value="MBS9522411.1"/>
    <property type="molecule type" value="Genomic_DNA"/>
</dbReference>
<feature type="chain" id="PRO_5043046261" evidence="2">
    <location>
        <begin position="19"/>
        <end position="63"/>
    </location>
</feature>
<evidence type="ECO:0000256" key="2">
    <source>
        <dbReference type="SAM" id="SignalP"/>
    </source>
</evidence>
<feature type="region of interest" description="Disordered" evidence="1">
    <location>
        <begin position="40"/>
        <end position="63"/>
    </location>
</feature>
<proteinExistence type="predicted"/>
<evidence type="ECO:0000313" key="4">
    <source>
        <dbReference type="Proteomes" id="UP001319104"/>
    </source>
</evidence>
<dbReference type="AlphaFoldDB" id="A0AAP2G2V7"/>
<comment type="caution">
    <text evidence="3">The sequence shown here is derived from an EMBL/GenBank/DDBJ whole genome shotgun (WGS) entry which is preliminary data.</text>
</comment>
<name>A0AAP2G2V7_9BACT</name>
<accession>A0AAP2G2V7</accession>
<keyword evidence="2" id="KW-0732">Signal</keyword>
<evidence type="ECO:0000256" key="1">
    <source>
        <dbReference type="SAM" id="MobiDB-lite"/>
    </source>
</evidence>
<dbReference type="Proteomes" id="UP001319104">
    <property type="component" value="Unassembled WGS sequence"/>
</dbReference>
<organism evidence="3 4">
    <name type="scientific">Litoribacter ruber</name>
    <dbReference type="NCBI Taxonomy" id="702568"/>
    <lineage>
        <taxon>Bacteria</taxon>
        <taxon>Pseudomonadati</taxon>
        <taxon>Bacteroidota</taxon>
        <taxon>Cytophagia</taxon>
        <taxon>Cytophagales</taxon>
        <taxon>Cyclobacteriaceae</taxon>
        <taxon>Litoribacter</taxon>
    </lineage>
</organism>
<keyword evidence="4" id="KW-1185">Reference proteome</keyword>
<sequence length="63" mass="6967">MKKLFALLAVAGMIFTSACGTQEVETEENVEIIDETTEVEAEEIEAEEVEVEVEEEETEETAA</sequence>
<feature type="signal peptide" evidence="2">
    <location>
        <begin position="1"/>
        <end position="18"/>
    </location>
</feature>
<reference evidence="3 4" key="1">
    <citation type="submission" date="2021-05" db="EMBL/GenBank/DDBJ databases">
        <authorList>
            <person name="Zhang Z.D."/>
            <person name="Osman G."/>
        </authorList>
    </citation>
    <scope>NUCLEOTIDE SEQUENCE [LARGE SCALE GENOMIC DNA]</scope>
    <source>
        <strain evidence="3 4">KCTC 32217</strain>
    </source>
</reference>
<protein>
    <submittedName>
        <fullName evidence="3">Uncharacterized protein</fullName>
    </submittedName>
</protein>
<dbReference type="PROSITE" id="PS51257">
    <property type="entry name" value="PROKAR_LIPOPROTEIN"/>
    <property type="match status" value="1"/>
</dbReference>
<evidence type="ECO:0000313" key="3">
    <source>
        <dbReference type="EMBL" id="MBS9522411.1"/>
    </source>
</evidence>